<evidence type="ECO:0000256" key="1">
    <source>
        <dbReference type="ARBA" id="ARBA00023157"/>
    </source>
</evidence>
<keyword evidence="1" id="KW-1015">Disulfide bond</keyword>
<name>A0A8X7BBB1_TRICX</name>
<comment type="caution">
    <text evidence="4">The sequence shown here is derived from an EMBL/GenBank/DDBJ whole genome shotgun (WGS) entry which is preliminary data.</text>
</comment>
<dbReference type="Pfam" id="PF05699">
    <property type="entry name" value="Dimer_Tnp_hAT"/>
    <property type="match status" value="1"/>
</dbReference>
<evidence type="ECO:0000259" key="3">
    <source>
        <dbReference type="PROSITE" id="PS50240"/>
    </source>
</evidence>
<dbReference type="AlphaFoldDB" id="A0A8X7BBB1"/>
<evidence type="ECO:0000313" key="4">
    <source>
        <dbReference type="EMBL" id="GFY25740.1"/>
    </source>
</evidence>
<accession>A0A8X7BBB1</accession>
<sequence>MLTVPVSTASAERSFSKLKLIKTYLRSTMSQERLSALLVLSIEAEIAASVSYDIILKKFTLPTSCHFEGTRYSCNIGLGCVFQGKRPVDLCNGGLLWSCCVPRNIVPSVINLVNEPECGRSHMRDSKIVGGENANFGEQPWQVAIVKQSFLYRKISCGGALINRQWVVTAAHCEAKTRHRVSLVSAHVTTLEEDLKQQPLCQDSPKDVLSDSGLEIELAIPFVPNRDPPDTPQQSELGEVMHYHPSE</sequence>
<proteinExistence type="predicted"/>
<evidence type="ECO:0000256" key="2">
    <source>
        <dbReference type="SAM" id="MobiDB-lite"/>
    </source>
</evidence>
<evidence type="ECO:0000313" key="5">
    <source>
        <dbReference type="Proteomes" id="UP000887159"/>
    </source>
</evidence>
<organism evidence="4 5">
    <name type="scientific">Trichonephila clavipes</name>
    <name type="common">Golden silk orbweaver</name>
    <name type="synonym">Nephila clavipes</name>
    <dbReference type="NCBI Taxonomy" id="2585209"/>
    <lineage>
        <taxon>Eukaryota</taxon>
        <taxon>Metazoa</taxon>
        <taxon>Ecdysozoa</taxon>
        <taxon>Arthropoda</taxon>
        <taxon>Chelicerata</taxon>
        <taxon>Arachnida</taxon>
        <taxon>Araneae</taxon>
        <taxon>Araneomorphae</taxon>
        <taxon>Entelegynae</taxon>
        <taxon>Araneoidea</taxon>
        <taxon>Nephilidae</taxon>
        <taxon>Trichonephila</taxon>
    </lineage>
</organism>
<dbReference type="Pfam" id="PF00089">
    <property type="entry name" value="Trypsin"/>
    <property type="match status" value="1"/>
</dbReference>
<feature type="domain" description="Peptidase S1" evidence="3">
    <location>
        <begin position="128"/>
        <end position="173"/>
    </location>
</feature>
<dbReference type="Proteomes" id="UP000887159">
    <property type="component" value="Unassembled WGS sequence"/>
</dbReference>
<dbReference type="GO" id="GO:0006508">
    <property type="term" value="P:proteolysis"/>
    <property type="evidence" value="ECO:0007669"/>
    <property type="project" value="InterPro"/>
</dbReference>
<reference evidence="4" key="1">
    <citation type="submission" date="2020-08" db="EMBL/GenBank/DDBJ databases">
        <title>Multicomponent nature underlies the extraordinary mechanical properties of spider dragline silk.</title>
        <authorList>
            <person name="Kono N."/>
            <person name="Nakamura H."/>
            <person name="Mori M."/>
            <person name="Yoshida Y."/>
            <person name="Ohtoshi R."/>
            <person name="Malay A.D."/>
            <person name="Moran D.A.P."/>
            <person name="Tomita M."/>
            <person name="Numata K."/>
            <person name="Arakawa K."/>
        </authorList>
    </citation>
    <scope>NUCLEOTIDE SEQUENCE</scope>
</reference>
<dbReference type="Gene3D" id="2.40.10.10">
    <property type="entry name" value="Trypsin-like serine proteases"/>
    <property type="match status" value="1"/>
</dbReference>
<dbReference type="PANTHER" id="PTHR24252:SF7">
    <property type="entry name" value="HYALIN"/>
    <property type="match status" value="1"/>
</dbReference>
<dbReference type="GO" id="GO:0004252">
    <property type="term" value="F:serine-type endopeptidase activity"/>
    <property type="evidence" value="ECO:0007669"/>
    <property type="project" value="InterPro"/>
</dbReference>
<protein>
    <submittedName>
        <fullName evidence="4">Serine proteinase stubble</fullName>
    </submittedName>
</protein>
<gene>
    <name evidence="4" type="primary">Sb_9</name>
    <name evidence="4" type="ORF">TNCV_3060711</name>
</gene>
<dbReference type="InterPro" id="IPR009003">
    <property type="entry name" value="Peptidase_S1_PA"/>
</dbReference>
<dbReference type="EMBL" id="BMAU01021372">
    <property type="protein sequence ID" value="GFY25740.1"/>
    <property type="molecule type" value="Genomic_DNA"/>
</dbReference>
<dbReference type="SUPFAM" id="SSF50494">
    <property type="entry name" value="Trypsin-like serine proteases"/>
    <property type="match status" value="1"/>
</dbReference>
<dbReference type="GO" id="GO:0046983">
    <property type="term" value="F:protein dimerization activity"/>
    <property type="evidence" value="ECO:0007669"/>
    <property type="project" value="InterPro"/>
</dbReference>
<feature type="region of interest" description="Disordered" evidence="2">
    <location>
        <begin position="222"/>
        <end position="247"/>
    </location>
</feature>
<dbReference type="PROSITE" id="PS00134">
    <property type="entry name" value="TRYPSIN_HIS"/>
    <property type="match status" value="1"/>
</dbReference>
<dbReference type="PROSITE" id="PS50240">
    <property type="entry name" value="TRYPSIN_DOM"/>
    <property type="match status" value="1"/>
</dbReference>
<dbReference type="InterPro" id="IPR018114">
    <property type="entry name" value="TRYPSIN_HIS"/>
</dbReference>
<keyword evidence="5" id="KW-1185">Reference proteome</keyword>
<dbReference type="InterPro" id="IPR008906">
    <property type="entry name" value="HATC_C_dom"/>
</dbReference>
<dbReference type="PANTHER" id="PTHR24252">
    <property type="entry name" value="ACROSIN-RELATED"/>
    <property type="match status" value="1"/>
</dbReference>
<dbReference type="InterPro" id="IPR001254">
    <property type="entry name" value="Trypsin_dom"/>
</dbReference>
<dbReference type="SUPFAM" id="SSF53098">
    <property type="entry name" value="Ribonuclease H-like"/>
    <property type="match status" value="1"/>
</dbReference>
<dbReference type="InterPro" id="IPR012337">
    <property type="entry name" value="RNaseH-like_sf"/>
</dbReference>
<dbReference type="InterPro" id="IPR043504">
    <property type="entry name" value="Peptidase_S1_PA_chymotrypsin"/>
</dbReference>